<comment type="caution">
    <text evidence="1">The sequence shown here is derived from an EMBL/GenBank/DDBJ whole genome shotgun (WGS) entry which is preliminary data.</text>
</comment>
<sequence length="216" mass="23963">MWEVTKIESKDGNIYEVDGKRYRELTKEPAVGDTVLIVNAWGGGDGYEDGDVHRLTEIKSYDPEEVNAVMFVDREGEDNDLKLDEFVIVEAIESETLTPLPCLSDILDGIKATQTRLVERTEENHRNILTFSQMAESARNGASKAIGGVNALDEQLDLVRADIVFLDEKIDELKETVEGRNVTPITINIENLNVSGTESLKEFIERVAKGCGSGVM</sequence>
<proteinExistence type="predicted"/>
<reference evidence="1" key="1">
    <citation type="submission" date="2022-07" db="EMBL/GenBank/DDBJ databases">
        <title>Identification and characterization of Bacillus thuringiensis and other Bacillus cereus group isolates from spinach by whole genome sequencing.</title>
        <authorList>
            <person name="Zao X."/>
            <person name="Zervas A."/>
            <person name="Hendriks M."/>
            <person name="Rajkovic A."/>
            <person name="Van Overbeek L."/>
            <person name="Hendriksen N.B."/>
            <person name="Uyttendaele M."/>
        </authorList>
    </citation>
    <scope>NUCLEOTIDE SEQUENCE</scope>
    <source>
        <strain evidence="1">781001F-1</strain>
    </source>
</reference>
<dbReference type="Proteomes" id="UP001204643">
    <property type="component" value="Unassembled WGS sequence"/>
</dbReference>
<evidence type="ECO:0008006" key="3">
    <source>
        <dbReference type="Google" id="ProtNLM"/>
    </source>
</evidence>
<protein>
    <recommendedName>
        <fullName evidence="3">Phage protein</fullName>
    </recommendedName>
</protein>
<evidence type="ECO:0000313" key="1">
    <source>
        <dbReference type="EMBL" id="MCQ6288335.1"/>
    </source>
</evidence>
<organism evidence="1 2">
    <name type="scientific">Bacillus cereus</name>
    <dbReference type="NCBI Taxonomy" id="1396"/>
    <lineage>
        <taxon>Bacteria</taxon>
        <taxon>Bacillati</taxon>
        <taxon>Bacillota</taxon>
        <taxon>Bacilli</taxon>
        <taxon>Bacillales</taxon>
        <taxon>Bacillaceae</taxon>
        <taxon>Bacillus</taxon>
        <taxon>Bacillus cereus group</taxon>
    </lineage>
</organism>
<accession>A0AAW5L4G0</accession>
<gene>
    <name evidence="1" type="ORF">NPM19_27320</name>
</gene>
<dbReference type="AlphaFoldDB" id="A0AAW5L4G0"/>
<evidence type="ECO:0000313" key="2">
    <source>
        <dbReference type="Proteomes" id="UP001204643"/>
    </source>
</evidence>
<dbReference type="RefSeq" id="WP_256425210.1">
    <property type="nucleotide sequence ID" value="NZ_JANHDY010000072.1"/>
</dbReference>
<dbReference type="EMBL" id="JANHEB010000066">
    <property type="protein sequence ID" value="MCQ6288335.1"/>
    <property type="molecule type" value="Genomic_DNA"/>
</dbReference>
<name>A0AAW5L4G0_BACCE</name>